<dbReference type="AlphaFoldDB" id="A0A1T4QBY1"/>
<dbReference type="InterPro" id="IPR037187">
    <property type="entry name" value="DnaK_N"/>
</dbReference>
<evidence type="ECO:0000313" key="3">
    <source>
        <dbReference type="Proteomes" id="UP000190065"/>
    </source>
</evidence>
<feature type="zinc finger region" description="dksA C4-type" evidence="1">
    <location>
        <begin position="97"/>
        <end position="121"/>
    </location>
</feature>
<organism evidence="2 3">
    <name type="scientific">Segatella oulorum</name>
    <dbReference type="NCBI Taxonomy" id="28136"/>
    <lineage>
        <taxon>Bacteria</taxon>
        <taxon>Pseudomonadati</taxon>
        <taxon>Bacteroidota</taxon>
        <taxon>Bacteroidia</taxon>
        <taxon>Bacteroidales</taxon>
        <taxon>Prevotellaceae</taxon>
        <taxon>Segatella</taxon>
    </lineage>
</organism>
<reference evidence="2 3" key="1">
    <citation type="submission" date="2017-02" db="EMBL/GenBank/DDBJ databases">
        <authorList>
            <person name="Peterson S.W."/>
        </authorList>
    </citation>
    <scope>NUCLEOTIDE SEQUENCE [LARGE SCALE GENOMIC DNA]</scope>
    <source>
        <strain evidence="2 3">ATCC 43324</strain>
    </source>
</reference>
<dbReference type="RefSeq" id="WP_004379312.1">
    <property type="nucleotide sequence ID" value="NZ_CAJPPD010000086.1"/>
</dbReference>
<dbReference type="eggNOG" id="COG1734">
    <property type="taxonomic scope" value="Bacteria"/>
</dbReference>
<dbReference type="SUPFAM" id="SSF109635">
    <property type="entry name" value="DnaK suppressor protein DksA, alpha-hairpin domain"/>
    <property type="match status" value="1"/>
</dbReference>
<dbReference type="EMBL" id="FUXK01000020">
    <property type="protein sequence ID" value="SKA00728.1"/>
    <property type="molecule type" value="Genomic_DNA"/>
</dbReference>
<dbReference type="PROSITE" id="PS51128">
    <property type="entry name" value="ZF_DKSA_2"/>
    <property type="match status" value="1"/>
</dbReference>
<dbReference type="Gene3D" id="1.20.120.910">
    <property type="entry name" value="DksA, coiled-coil domain"/>
    <property type="match status" value="1"/>
</dbReference>
<dbReference type="Proteomes" id="UP000190065">
    <property type="component" value="Unassembled WGS sequence"/>
</dbReference>
<sequence>MEKKTRYSDEELEEFRTIINEKLEVARREYAAMMSQIMNRDGNGVDDTSPTYNKVLDDGSANQAKEELIQMSQRQQKFIRSLEAALVRIENKTYGIDRITGELIAKERLRIVPHATLSVASKNARKK</sequence>
<dbReference type="GeneID" id="95425081"/>
<proteinExistence type="predicted"/>
<evidence type="ECO:0000313" key="2">
    <source>
        <dbReference type="EMBL" id="SKA00728.1"/>
    </source>
</evidence>
<dbReference type="PANTHER" id="PTHR33823">
    <property type="entry name" value="RNA POLYMERASE-BINDING TRANSCRIPTION FACTOR DKSA-RELATED"/>
    <property type="match status" value="1"/>
</dbReference>
<gene>
    <name evidence="2" type="ORF">SAMN02745202_01761</name>
</gene>
<name>A0A1T4QBY1_9BACT</name>
<accession>A0A1T4QBY1</accession>
<protein>
    <submittedName>
        <fullName evidence="2">Uncharacterized protein</fullName>
    </submittedName>
</protein>
<dbReference type="PANTHER" id="PTHR33823:SF2">
    <property type="entry name" value="RNA POLYMERASE-BINDING TRANSCRIPTION FACTOR DKSA"/>
    <property type="match status" value="1"/>
</dbReference>
<evidence type="ECO:0000256" key="1">
    <source>
        <dbReference type="PROSITE-ProRule" id="PRU00510"/>
    </source>
</evidence>
<dbReference type="STRING" id="28136.SAMN02745202_01761"/>